<sequence>MWTGFILAGYAVVGNDSIQTLGTFLSSNEDRPWYVLWAFAGSILAATLIYGWMEYTGDVSYGRLEKYPFVADMTWPYLLPPLVLMVLTRTGIPVSTSFLVLTFFKPAGLLDMTMKSILGYALAFCVAILVWQIVTRTLDKRFIENGISESSKRNWTILQWCSTGFLWGQWLIQDFANIYVYLPRTITGLEMTVSLSILLLMLGIIFYAKGGKIQKIVKSKTNTTDIRSATIVDFIYGIVLLFFKEFSNVPMSTTWVFLGLLAGREIAIRYKLELHREPSDVERAPLAHYAGIALNGLLLLLIAYVVYLRDDINNLVIIVMAAAMIARAAVVYFETIPGHLNLKQAFWDIGKDLGKITFGLVISIVLVYVMRFITTGSFGGEL</sequence>
<accession>A0A923PNN7</accession>
<feature type="transmembrane region" description="Helical" evidence="1">
    <location>
        <begin position="286"/>
        <end position="306"/>
    </location>
</feature>
<gene>
    <name evidence="2" type="ORF">H9S92_21655</name>
</gene>
<keyword evidence="1" id="KW-0472">Membrane</keyword>
<evidence type="ECO:0000313" key="2">
    <source>
        <dbReference type="EMBL" id="MBC6996794.1"/>
    </source>
</evidence>
<proteinExistence type="predicted"/>
<keyword evidence="3" id="KW-1185">Reference proteome</keyword>
<evidence type="ECO:0000313" key="3">
    <source>
        <dbReference type="Proteomes" id="UP000650081"/>
    </source>
</evidence>
<feature type="transmembrane region" description="Helical" evidence="1">
    <location>
        <begin position="312"/>
        <end position="333"/>
    </location>
</feature>
<name>A0A923PNN7_9BACT</name>
<organism evidence="2 3">
    <name type="scientific">Neolewinella lacunae</name>
    <dbReference type="NCBI Taxonomy" id="1517758"/>
    <lineage>
        <taxon>Bacteria</taxon>
        <taxon>Pseudomonadati</taxon>
        <taxon>Bacteroidota</taxon>
        <taxon>Saprospiria</taxon>
        <taxon>Saprospirales</taxon>
        <taxon>Lewinellaceae</taxon>
        <taxon>Neolewinella</taxon>
    </lineage>
</organism>
<dbReference type="EMBL" id="JACSIT010000154">
    <property type="protein sequence ID" value="MBC6996794.1"/>
    <property type="molecule type" value="Genomic_DNA"/>
</dbReference>
<keyword evidence="1" id="KW-1133">Transmembrane helix</keyword>
<feature type="transmembrane region" description="Helical" evidence="1">
    <location>
        <begin position="178"/>
        <end position="206"/>
    </location>
</feature>
<evidence type="ECO:0000256" key="1">
    <source>
        <dbReference type="SAM" id="Phobius"/>
    </source>
</evidence>
<feature type="transmembrane region" description="Helical" evidence="1">
    <location>
        <begin position="74"/>
        <end position="104"/>
    </location>
</feature>
<feature type="transmembrane region" description="Helical" evidence="1">
    <location>
        <begin position="34"/>
        <end position="53"/>
    </location>
</feature>
<comment type="caution">
    <text evidence="2">The sequence shown here is derived from an EMBL/GenBank/DDBJ whole genome shotgun (WGS) entry which is preliminary data.</text>
</comment>
<reference evidence="2" key="1">
    <citation type="submission" date="2020-08" db="EMBL/GenBank/DDBJ databases">
        <title>Lewinella bacteria from marine environments.</title>
        <authorList>
            <person name="Zhong Y."/>
        </authorList>
    </citation>
    <scope>NUCLEOTIDE SEQUENCE</scope>
    <source>
        <strain evidence="2">KCTC 42187</strain>
    </source>
</reference>
<dbReference type="AlphaFoldDB" id="A0A923PNN7"/>
<feature type="transmembrane region" description="Helical" evidence="1">
    <location>
        <begin position="116"/>
        <end position="134"/>
    </location>
</feature>
<feature type="transmembrane region" description="Helical" evidence="1">
    <location>
        <begin position="226"/>
        <end position="243"/>
    </location>
</feature>
<dbReference type="Proteomes" id="UP000650081">
    <property type="component" value="Unassembled WGS sequence"/>
</dbReference>
<protein>
    <submittedName>
        <fullName evidence="2">Uncharacterized protein</fullName>
    </submittedName>
</protein>
<keyword evidence="1" id="KW-0812">Transmembrane</keyword>
<feature type="transmembrane region" description="Helical" evidence="1">
    <location>
        <begin position="353"/>
        <end position="373"/>
    </location>
</feature>